<sequence>MTPASGRRGARLSAGMRGPRGDDVTPGSPGLAGLLADRAVDLDGRPGVLSWREDGTPLSVLVFTVVDGRITEIAVVIDPAALALMDLPDPA</sequence>
<evidence type="ECO:0000256" key="1">
    <source>
        <dbReference type="SAM" id="MobiDB-lite"/>
    </source>
</evidence>
<dbReference type="SUPFAM" id="SSF54427">
    <property type="entry name" value="NTF2-like"/>
    <property type="match status" value="1"/>
</dbReference>
<reference evidence="3" key="1">
    <citation type="journal article" date="2019" name="Int. J. Syst. Evol. Microbiol.">
        <title>The Global Catalogue of Microorganisms (GCM) 10K type strain sequencing project: providing services to taxonomists for standard genome sequencing and annotation.</title>
        <authorList>
            <consortium name="The Broad Institute Genomics Platform"/>
            <consortium name="The Broad Institute Genome Sequencing Center for Infectious Disease"/>
            <person name="Wu L."/>
            <person name="Ma J."/>
        </authorList>
    </citation>
    <scope>NUCLEOTIDE SEQUENCE [LARGE SCALE GENOMIC DNA]</scope>
    <source>
        <strain evidence="3">JCM 18409</strain>
    </source>
</reference>
<organism evidence="2 3">
    <name type="scientific">Streptomyces siamensis</name>
    <dbReference type="NCBI Taxonomy" id="1274986"/>
    <lineage>
        <taxon>Bacteria</taxon>
        <taxon>Bacillati</taxon>
        <taxon>Actinomycetota</taxon>
        <taxon>Actinomycetes</taxon>
        <taxon>Kitasatosporales</taxon>
        <taxon>Streptomycetaceae</taxon>
        <taxon>Streptomyces</taxon>
    </lineage>
</organism>
<dbReference type="Proteomes" id="UP001501759">
    <property type="component" value="Unassembled WGS sequence"/>
</dbReference>
<accession>A0ABP9J5W7</accession>
<evidence type="ECO:0000313" key="2">
    <source>
        <dbReference type="EMBL" id="GAA5021659.1"/>
    </source>
</evidence>
<keyword evidence="3" id="KW-1185">Reference proteome</keyword>
<proteinExistence type="predicted"/>
<feature type="region of interest" description="Disordered" evidence="1">
    <location>
        <begin position="1"/>
        <end position="30"/>
    </location>
</feature>
<comment type="caution">
    <text evidence="2">The sequence shown here is derived from an EMBL/GenBank/DDBJ whole genome shotgun (WGS) entry which is preliminary data.</text>
</comment>
<evidence type="ECO:0000313" key="3">
    <source>
        <dbReference type="Proteomes" id="UP001501759"/>
    </source>
</evidence>
<dbReference type="InterPro" id="IPR032710">
    <property type="entry name" value="NTF2-like_dom_sf"/>
</dbReference>
<name>A0ABP9J5W7_9ACTN</name>
<gene>
    <name evidence="2" type="ORF">GCM10023335_52850</name>
</gene>
<protein>
    <submittedName>
        <fullName evidence="2">Uncharacterized protein</fullName>
    </submittedName>
</protein>
<dbReference type="EMBL" id="BAABKB010000021">
    <property type="protein sequence ID" value="GAA5021659.1"/>
    <property type="molecule type" value="Genomic_DNA"/>
</dbReference>
<dbReference type="RefSeq" id="WP_345654260.1">
    <property type="nucleotide sequence ID" value="NZ_BAABKB010000021.1"/>
</dbReference>